<dbReference type="InterPro" id="IPR008207">
    <property type="entry name" value="Sig_transdc_His_kin_Hpt_dom"/>
</dbReference>
<reference evidence="2" key="1">
    <citation type="journal article" date="2021" name="PeerJ">
        <title>Extensive microbial diversity within the chicken gut microbiome revealed by metagenomics and culture.</title>
        <authorList>
            <person name="Gilroy R."/>
            <person name="Ravi A."/>
            <person name="Getino M."/>
            <person name="Pursley I."/>
            <person name="Horton D.L."/>
            <person name="Alikhan N.F."/>
            <person name="Baker D."/>
            <person name="Gharbi K."/>
            <person name="Hall N."/>
            <person name="Watson M."/>
            <person name="Adriaenssens E.M."/>
            <person name="Foster-Nyarko E."/>
            <person name="Jarju S."/>
            <person name="Secka A."/>
            <person name="Antonio M."/>
            <person name="Oren A."/>
            <person name="Chaudhuri R.R."/>
            <person name="La Ragione R."/>
            <person name="Hildebrand F."/>
            <person name="Pallen M.J."/>
        </authorList>
    </citation>
    <scope>NUCLEOTIDE SEQUENCE</scope>
    <source>
        <strain evidence="2">CHK195-9823</strain>
    </source>
</reference>
<evidence type="ECO:0000313" key="3">
    <source>
        <dbReference type="Proteomes" id="UP000886814"/>
    </source>
</evidence>
<dbReference type="Proteomes" id="UP000886814">
    <property type="component" value="Unassembled WGS sequence"/>
</dbReference>
<dbReference type="InterPro" id="IPR036641">
    <property type="entry name" value="HPT_dom_sf"/>
</dbReference>
<feature type="domain" description="HPt" evidence="1">
    <location>
        <begin position="43"/>
        <end position="111"/>
    </location>
</feature>
<proteinExistence type="predicted"/>
<protein>
    <submittedName>
        <fullName evidence="2">Hpt domain-containing protein</fullName>
    </submittedName>
</protein>
<organism evidence="2 3">
    <name type="scientific">Candidatus Blautia stercorigallinarum</name>
    <dbReference type="NCBI Taxonomy" id="2838501"/>
    <lineage>
        <taxon>Bacteria</taxon>
        <taxon>Bacillati</taxon>
        <taxon>Bacillota</taxon>
        <taxon>Clostridia</taxon>
        <taxon>Lachnospirales</taxon>
        <taxon>Lachnospiraceae</taxon>
        <taxon>Blautia</taxon>
    </lineage>
</organism>
<evidence type="ECO:0000259" key="1">
    <source>
        <dbReference type="Pfam" id="PF01627"/>
    </source>
</evidence>
<name>A0A9D1PEI3_9FIRM</name>
<evidence type="ECO:0000313" key="2">
    <source>
        <dbReference type="EMBL" id="HIV39769.1"/>
    </source>
</evidence>
<sequence length="118" mass="13526">MEEHKKQQLTEAGIHVDSGLSRFMGNEGLFLKFLKKFLQDNNYQGLIQAVEKGDVREAFRFSHTLKGVCGNLSMEELYALISRQTEYFRKEDFQEGAAMMPEVSAAYEKVRKAIEEAV</sequence>
<dbReference type="AlphaFoldDB" id="A0A9D1PEI3"/>
<dbReference type="Gene3D" id="1.20.120.160">
    <property type="entry name" value="HPT domain"/>
    <property type="match status" value="1"/>
</dbReference>
<reference evidence="2" key="2">
    <citation type="submission" date="2021-04" db="EMBL/GenBank/DDBJ databases">
        <authorList>
            <person name="Gilroy R."/>
        </authorList>
    </citation>
    <scope>NUCLEOTIDE SEQUENCE</scope>
    <source>
        <strain evidence="2">CHK195-9823</strain>
    </source>
</reference>
<dbReference type="Pfam" id="PF01627">
    <property type="entry name" value="Hpt"/>
    <property type="match status" value="1"/>
</dbReference>
<dbReference type="GO" id="GO:0000160">
    <property type="term" value="P:phosphorelay signal transduction system"/>
    <property type="evidence" value="ECO:0007669"/>
    <property type="project" value="InterPro"/>
</dbReference>
<gene>
    <name evidence="2" type="ORF">H9747_12380</name>
</gene>
<accession>A0A9D1PEI3</accession>
<dbReference type="SUPFAM" id="SSF47226">
    <property type="entry name" value="Histidine-containing phosphotransfer domain, HPT domain"/>
    <property type="match status" value="1"/>
</dbReference>
<comment type="caution">
    <text evidence="2">The sequence shown here is derived from an EMBL/GenBank/DDBJ whole genome shotgun (WGS) entry which is preliminary data.</text>
</comment>
<dbReference type="EMBL" id="DXIQ01000086">
    <property type="protein sequence ID" value="HIV39769.1"/>
    <property type="molecule type" value="Genomic_DNA"/>
</dbReference>